<dbReference type="InterPro" id="IPR051284">
    <property type="entry name" value="ZnF_MYMT-QRICH1"/>
</dbReference>
<gene>
    <name evidence="5" type="ORF">OFUS_LOCUS23587</name>
</gene>
<feature type="non-terminal residue" evidence="5">
    <location>
        <position position="1635"/>
    </location>
</feature>
<keyword evidence="1" id="KW-1017">Isopeptide bond</keyword>
<dbReference type="Pfam" id="PF12012">
    <property type="entry name" value="DUF3504"/>
    <property type="match status" value="1"/>
</dbReference>
<feature type="non-terminal residue" evidence="5">
    <location>
        <position position="1"/>
    </location>
</feature>
<sequence length="1635" mass="181831">EESNLELNEESNQELSDDKEPHEQLNQESNEESNQATREDYNTGEDGVDAGPISQEVEDEETPMDTSSPMEVLDTERPEAVIEPTAEQDIEEDMEIGSVENDDASEPTTQQNEVTPQSMTSVVDEKTGKPEQPLLEPVGPPLQAVDDEGYDDVDNDTPIKPDETPTKTDEENEVETTNTEGEKTITPEADNQSEITSDNQETEKAEENKLLENTDIITENPEDNPTTCEKLTTESSDSKEEPNDVDNQDMDVKEESNEPTEEKDLTREQEDALLDECTKPNESQSASLSGTDRLAQAVTQAMDDITNLQSCHSDNSNNLTKTTKTIDDTIKPNETFADGNHEPSTDNISETNTSGNILGSMDEANPVVVKGEASEGEDNTDPDQDPQPSIDLGSSLDHRSSPTNTESSSVEVKKELLDLAEGISEETDQPEKPTEMDQSEPGKEDDQSEHSTKEINQPEPEKEVEKSGQTATKMDQSEPGKEKEKEAEMSLKISSVSGSTIQDANIPVPRSDPPRPADTPYPIPVETSTPSITPTSSIKLEPKEPEKEEKTLLTETVASNIKQEKLPEKPDIKPTIDTTPPAQTESQKKASKFHKCIVCSKVGKCKYNIVRNGDIKHLCDDKCFKVFRANPANYLQGTTEAPPASVPKEATSLSSATNPVVPQISARVTQCFFCTNKKMTSYIRWLDLDFCQEKCLSSCQMTIGDMCAFCGVTLQLNVRAKFCIWVADTIKQCCSVKCHSDYQSRTRICTFCNKIVSGSGLKKQVVTGQGKLIYGFFCNQQCWWKLDDTSWPNLGTDLKRQVNCAVCGKDCIASREIKINGKCSSLCSDPCLAAFRYANKLGNHLCAMCGAYCFNEGMLPQLIRLEGEEKRLCSFRCSKQFKNVNAKPCHCAWCNNIKINTDMIEKIDENQKVTMFCTLNCLSLFRVNQNAASNKHISCDKCSAVAPAQYHLTMSDASVRNFCSYNCVMQFQKTFSQPQPPATTKAVVSIIPPTTTPMVTQTTSTIATNTTPGTRTSKRLQKQPAIASTQQNSMPLISNVVSLAAEDAPTKAPASKIIIKKPITVPQIQQTVVVQPPPPKQVKNKSLLCKPFTMTKATSCRPHTQTKEAQTVEDINPKLLVIPVPVPIYVPVPMAMYNHPVPFPLPIPIPVPVPQFIPTSKKNADSILKHVKEIQERMPADPFEAEILMMAEAVATEGKADSDSDTEVDEPTPAPPIKEASTFQDTNSPTVAAAVNTNEQTSNTALLSEDMLQMALRMTEMTEPMMDLETTLEPASINPEAEQPAYTNIPAPVQQPEIIAPPSPPKKPTRKRGGPGRGRGRGKRQRVSAPIEDRQEMIPQQQEVVQPQEPPPPPPDADMRLKYTYGVNAWKHWVLQKNAQLERASKSSRVKMFKTDILGCTADELNYSLCLFVKEVRKPNGEEYAPDSIYYLCLGIQQYLYESGRIDNLFADFYYEKFAESLNEIVSRYEVKLNHQGLIVCRIEEDHLWECKQLGAHSPHVLLNTLVYFNTKSFLLKTPEEHLKLSFSHIMKHMKKTNMPGGKTPGRMVYLRYYAPLANGRPTNPGADKKRMVKEDQPVFEQCENADNPLRCPVKLYEFYLSKCPESIKNRNDVFYLTPERSCVPDSPVWYSTIP</sequence>
<feature type="compositionally biased region" description="Basic and acidic residues" evidence="4">
    <location>
        <begin position="157"/>
        <end position="169"/>
    </location>
</feature>
<dbReference type="InterPro" id="IPR057926">
    <property type="entry name" value="QRICH1_dom"/>
</dbReference>
<evidence type="ECO:0000313" key="5">
    <source>
        <dbReference type="EMBL" id="CAH1799597.1"/>
    </source>
</evidence>
<keyword evidence="2" id="KW-0597">Phosphoprotein</keyword>
<feature type="compositionally biased region" description="Pro residues" evidence="4">
    <location>
        <begin position="510"/>
        <end position="523"/>
    </location>
</feature>
<feature type="compositionally biased region" description="Basic and acidic residues" evidence="4">
    <location>
        <begin position="16"/>
        <end position="25"/>
    </location>
</feature>
<accession>A0A8J1TB84</accession>
<dbReference type="Pfam" id="PF24900">
    <property type="entry name" value="TRASH_ZMYM4"/>
    <property type="match status" value="1"/>
</dbReference>
<dbReference type="PANTHER" id="PTHR45736">
    <property type="entry name" value="ZINC FINGER MYM-TYPE PROTEIN"/>
    <property type="match status" value="1"/>
</dbReference>
<feature type="compositionally biased region" description="Polar residues" evidence="4">
    <location>
        <begin position="189"/>
        <end position="199"/>
    </location>
</feature>
<organism evidence="5 6">
    <name type="scientific">Owenia fusiformis</name>
    <name type="common">Polychaete worm</name>
    <dbReference type="NCBI Taxonomy" id="6347"/>
    <lineage>
        <taxon>Eukaryota</taxon>
        <taxon>Metazoa</taxon>
        <taxon>Spiralia</taxon>
        <taxon>Lophotrochozoa</taxon>
        <taxon>Annelida</taxon>
        <taxon>Polychaeta</taxon>
        <taxon>Sedentaria</taxon>
        <taxon>Canalipalpata</taxon>
        <taxon>Sabellida</taxon>
        <taxon>Oweniida</taxon>
        <taxon>Oweniidae</taxon>
        <taxon>Owenia</taxon>
    </lineage>
</organism>
<protein>
    <submittedName>
        <fullName evidence="5">Uncharacterized protein</fullName>
    </submittedName>
</protein>
<feature type="compositionally biased region" description="Low complexity" evidence="4">
    <location>
        <begin position="524"/>
        <end position="539"/>
    </location>
</feature>
<comment type="caution">
    <text evidence="5">The sequence shown here is derived from an EMBL/GenBank/DDBJ whole genome shotgun (WGS) entry which is preliminary data.</text>
</comment>
<feature type="compositionally biased region" description="Basic and acidic residues" evidence="4">
    <location>
        <begin position="540"/>
        <end position="552"/>
    </location>
</feature>
<feature type="compositionally biased region" description="Polar residues" evidence="4">
    <location>
        <begin position="401"/>
        <end position="410"/>
    </location>
</feature>
<proteinExistence type="predicted"/>
<feature type="compositionally biased region" description="Polar residues" evidence="4">
    <location>
        <begin position="106"/>
        <end position="121"/>
    </location>
</feature>
<feature type="compositionally biased region" description="Basic and acidic residues" evidence="4">
    <location>
        <begin position="429"/>
        <end position="453"/>
    </location>
</feature>
<evidence type="ECO:0000256" key="2">
    <source>
        <dbReference type="ARBA" id="ARBA00022553"/>
    </source>
</evidence>
<feature type="region of interest" description="Disordered" evidence="4">
    <location>
        <begin position="308"/>
        <end position="586"/>
    </location>
</feature>
<feature type="compositionally biased region" description="Polar residues" evidence="4">
    <location>
        <begin position="308"/>
        <end position="319"/>
    </location>
</feature>
<dbReference type="Proteomes" id="UP000749559">
    <property type="component" value="Unassembled WGS sequence"/>
</dbReference>
<feature type="region of interest" description="Disordered" evidence="4">
    <location>
        <begin position="1"/>
        <end position="295"/>
    </location>
</feature>
<feature type="compositionally biased region" description="Acidic residues" evidence="4">
    <location>
        <begin position="145"/>
        <end position="155"/>
    </location>
</feature>
<dbReference type="PANTHER" id="PTHR45736:SF1">
    <property type="entry name" value="WITHOUT CHILDREN, ISOFORM B"/>
    <property type="match status" value="1"/>
</dbReference>
<evidence type="ECO:0000256" key="3">
    <source>
        <dbReference type="ARBA" id="ARBA00022843"/>
    </source>
</evidence>
<feature type="compositionally biased region" description="Basic residues" evidence="4">
    <location>
        <begin position="1307"/>
        <end position="1326"/>
    </location>
</feature>
<dbReference type="InterPro" id="IPR011017">
    <property type="entry name" value="TRASH_dom"/>
</dbReference>
<feature type="compositionally biased region" description="Polar residues" evidence="4">
    <location>
        <begin position="345"/>
        <end position="357"/>
    </location>
</feature>
<reference evidence="5" key="1">
    <citation type="submission" date="2022-03" db="EMBL/GenBank/DDBJ databases">
        <authorList>
            <person name="Martin C."/>
        </authorList>
    </citation>
    <scope>NUCLEOTIDE SEQUENCE</scope>
</reference>
<feature type="region of interest" description="Disordered" evidence="4">
    <location>
        <begin position="1008"/>
        <end position="1029"/>
    </location>
</feature>
<evidence type="ECO:0000256" key="1">
    <source>
        <dbReference type="ARBA" id="ARBA00022499"/>
    </source>
</evidence>
<dbReference type="OrthoDB" id="10025028at2759"/>
<keyword evidence="6" id="KW-1185">Reference proteome</keyword>
<feature type="compositionally biased region" description="Low complexity" evidence="4">
    <location>
        <begin position="26"/>
        <end position="35"/>
    </location>
</feature>
<name>A0A8J1TB84_OWEFU</name>
<evidence type="ECO:0000256" key="4">
    <source>
        <dbReference type="SAM" id="MobiDB-lite"/>
    </source>
</evidence>
<feature type="compositionally biased region" description="Basic and acidic residues" evidence="4">
    <location>
        <begin position="250"/>
        <end position="270"/>
    </location>
</feature>
<feature type="compositionally biased region" description="Polar residues" evidence="4">
    <location>
        <begin position="280"/>
        <end position="290"/>
    </location>
</feature>
<feature type="compositionally biased region" description="Basic and acidic residues" evidence="4">
    <location>
        <begin position="475"/>
        <end position="489"/>
    </location>
</feature>
<evidence type="ECO:0000313" key="6">
    <source>
        <dbReference type="Proteomes" id="UP000749559"/>
    </source>
</evidence>
<feature type="compositionally biased region" description="Acidic residues" evidence="4">
    <location>
        <begin position="1"/>
        <end position="15"/>
    </location>
</feature>
<feature type="compositionally biased region" description="Basic and acidic residues" evidence="4">
    <location>
        <begin position="201"/>
        <end position="212"/>
    </location>
</feature>
<dbReference type="Pfam" id="PF25561">
    <property type="entry name" value="QRICH1"/>
    <property type="match status" value="1"/>
</dbReference>
<dbReference type="SMART" id="SM00746">
    <property type="entry name" value="TRASH"/>
    <property type="match status" value="7"/>
</dbReference>
<feature type="compositionally biased region" description="Basic and acidic residues" evidence="4">
    <location>
        <begin position="562"/>
        <end position="574"/>
    </location>
</feature>
<feature type="region of interest" description="Disordered" evidence="4">
    <location>
        <begin position="1197"/>
        <end position="1226"/>
    </location>
</feature>
<feature type="compositionally biased region" description="Acidic residues" evidence="4">
    <location>
        <begin position="86"/>
        <end position="105"/>
    </location>
</feature>
<feature type="region of interest" description="Disordered" evidence="4">
    <location>
        <begin position="1293"/>
        <end position="1356"/>
    </location>
</feature>
<dbReference type="InterPro" id="IPR021893">
    <property type="entry name" value="ZMYM2-like_C"/>
</dbReference>
<keyword evidence="3" id="KW-0832">Ubl conjugation</keyword>
<feature type="compositionally biased region" description="Acidic residues" evidence="4">
    <location>
        <begin position="374"/>
        <end position="384"/>
    </location>
</feature>
<feature type="compositionally biased region" description="Polar residues" evidence="4">
    <location>
        <begin position="492"/>
        <end position="503"/>
    </location>
</feature>
<feature type="compositionally biased region" description="Polar residues" evidence="4">
    <location>
        <begin position="223"/>
        <end position="235"/>
    </location>
</feature>
<dbReference type="EMBL" id="CAIIXF020000011">
    <property type="protein sequence ID" value="CAH1799597.1"/>
    <property type="molecule type" value="Genomic_DNA"/>
</dbReference>